<dbReference type="EMBL" id="LSSL01002513">
    <property type="protein sequence ID" value="OLY81374.1"/>
    <property type="molecule type" value="Genomic_DNA"/>
</dbReference>
<reference evidence="1 2" key="1">
    <citation type="journal article" date="2016" name="Mol. Biol. Evol.">
        <title>Genome-Wide Survey of Gut Fungi (Harpellales) Reveals the First Horizontally Transferred Ubiquitin Gene from a Mosquito Host.</title>
        <authorList>
            <person name="Wang Y."/>
            <person name="White M.M."/>
            <person name="Kvist S."/>
            <person name="Moncalvo J.M."/>
        </authorList>
    </citation>
    <scope>NUCLEOTIDE SEQUENCE [LARGE SCALE GENOMIC DNA]</scope>
    <source>
        <strain evidence="1 2">ALG-7-W6</strain>
    </source>
</reference>
<keyword evidence="2" id="KW-1185">Reference proteome</keyword>
<evidence type="ECO:0000313" key="1">
    <source>
        <dbReference type="EMBL" id="OLY81374.1"/>
    </source>
</evidence>
<comment type="caution">
    <text evidence="1">The sequence shown here is derived from an EMBL/GenBank/DDBJ whole genome shotgun (WGS) entry which is preliminary data.</text>
</comment>
<sequence length="79" mass="9107">MFLQLRASLKLVQGGWRITYSLKLSSFGHADYNHQLKVCLTPTPHPSPSKEFSNYLQSGSVDYEIFIFIVKSDRRRTSN</sequence>
<protein>
    <submittedName>
        <fullName evidence="1">Uncharacterized protein</fullName>
    </submittedName>
</protein>
<evidence type="ECO:0000313" key="2">
    <source>
        <dbReference type="Proteomes" id="UP000187455"/>
    </source>
</evidence>
<gene>
    <name evidence="1" type="ORF">AYI68_g4527</name>
</gene>
<proteinExistence type="predicted"/>
<dbReference type="AlphaFoldDB" id="A0A1R0GWU7"/>
<accession>A0A1R0GWU7</accession>
<dbReference type="Proteomes" id="UP000187455">
    <property type="component" value="Unassembled WGS sequence"/>
</dbReference>
<name>A0A1R0GWU7_9FUNG</name>
<organism evidence="1 2">
    <name type="scientific">Smittium mucronatum</name>
    <dbReference type="NCBI Taxonomy" id="133383"/>
    <lineage>
        <taxon>Eukaryota</taxon>
        <taxon>Fungi</taxon>
        <taxon>Fungi incertae sedis</taxon>
        <taxon>Zoopagomycota</taxon>
        <taxon>Kickxellomycotina</taxon>
        <taxon>Harpellomycetes</taxon>
        <taxon>Harpellales</taxon>
        <taxon>Legeriomycetaceae</taxon>
        <taxon>Smittium</taxon>
    </lineage>
</organism>